<evidence type="ECO:0000313" key="3">
    <source>
        <dbReference type="Proteomes" id="UP000694569"/>
    </source>
</evidence>
<keyword evidence="3" id="KW-1185">Reference proteome</keyword>
<dbReference type="InterPro" id="IPR050996">
    <property type="entry name" value="Docking_Protein_DOK"/>
</dbReference>
<gene>
    <name evidence="2" type="primary">DOK2</name>
</gene>
<dbReference type="SUPFAM" id="SSF50729">
    <property type="entry name" value="PH domain-like"/>
    <property type="match status" value="1"/>
</dbReference>
<feature type="domain" description="PH" evidence="1">
    <location>
        <begin position="4"/>
        <end position="115"/>
    </location>
</feature>
<dbReference type="AlphaFoldDB" id="A0A8C5WDI0"/>
<proteinExistence type="predicted"/>
<reference evidence="2" key="2">
    <citation type="submission" date="2025-09" db="UniProtKB">
        <authorList>
            <consortium name="Ensembl"/>
        </authorList>
    </citation>
    <scope>IDENTIFICATION</scope>
</reference>
<dbReference type="PROSITE" id="PS50003">
    <property type="entry name" value="PH_DOMAIN"/>
    <property type="match status" value="1"/>
</dbReference>
<dbReference type="GO" id="GO:0043410">
    <property type="term" value="P:positive regulation of MAPK cascade"/>
    <property type="evidence" value="ECO:0007669"/>
    <property type="project" value="TreeGrafter"/>
</dbReference>
<evidence type="ECO:0000313" key="2">
    <source>
        <dbReference type="Ensembl" id="ENSLLEP00000030109.1"/>
    </source>
</evidence>
<reference evidence="2" key="1">
    <citation type="submission" date="2025-08" db="UniProtKB">
        <authorList>
            <consortium name="Ensembl"/>
        </authorList>
    </citation>
    <scope>IDENTIFICATION</scope>
</reference>
<dbReference type="GO" id="GO:0007265">
    <property type="term" value="P:Ras protein signal transduction"/>
    <property type="evidence" value="ECO:0007669"/>
    <property type="project" value="TreeGrafter"/>
</dbReference>
<organism evidence="2 3">
    <name type="scientific">Leptobrachium leishanense</name>
    <name type="common">Leishan spiny toad</name>
    <dbReference type="NCBI Taxonomy" id="445787"/>
    <lineage>
        <taxon>Eukaryota</taxon>
        <taxon>Metazoa</taxon>
        <taxon>Chordata</taxon>
        <taxon>Craniata</taxon>
        <taxon>Vertebrata</taxon>
        <taxon>Euteleostomi</taxon>
        <taxon>Amphibia</taxon>
        <taxon>Batrachia</taxon>
        <taxon>Anura</taxon>
        <taxon>Pelobatoidea</taxon>
        <taxon>Megophryidae</taxon>
        <taxon>Leptobrachium</taxon>
    </lineage>
</organism>
<dbReference type="Gene3D" id="2.30.29.30">
    <property type="entry name" value="Pleckstrin-homology domain (PH domain)/Phosphotyrosine-binding domain (PTB)"/>
    <property type="match status" value="1"/>
</dbReference>
<dbReference type="Pfam" id="PF00169">
    <property type="entry name" value="PH"/>
    <property type="match status" value="1"/>
</dbReference>
<dbReference type="PANTHER" id="PTHR21258:SF14">
    <property type="entry name" value="DOCKING PROTEIN 2"/>
    <property type="match status" value="1"/>
</dbReference>
<dbReference type="GO" id="GO:0005737">
    <property type="term" value="C:cytoplasm"/>
    <property type="evidence" value="ECO:0007669"/>
    <property type="project" value="TreeGrafter"/>
</dbReference>
<dbReference type="GeneTree" id="ENSGT00940000159868"/>
<dbReference type="PANTHER" id="PTHR21258">
    <property type="entry name" value="DOCKING PROTEIN RELATED"/>
    <property type="match status" value="1"/>
</dbReference>
<dbReference type="Proteomes" id="UP000694569">
    <property type="component" value="Unplaced"/>
</dbReference>
<evidence type="ECO:0000259" key="1">
    <source>
        <dbReference type="PROSITE" id="PS50003"/>
    </source>
</evidence>
<dbReference type="InterPro" id="IPR001849">
    <property type="entry name" value="PH_domain"/>
</dbReference>
<sequence>MEAGIAKQGPLYYQNQQRFGKKWKKVWGVLRGKVSTGVARLELYEGSQPPEYSRKPEYVKLIQLSDCVRVSERFGENSPKDTRAFSIETAQRVFLLASDAVEQPAWVKALCSLAFPQVSLACIWCTYVCFHLE</sequence>
<dbReference type="GO" id="GO:0007169">
    <property type="term" value="P:cell surface receptor protein tyrosine kinase signaling pathway"/>
    <property type="evidence" value="ECO:0007669"/>
    <property type="project" value="TreeGrafter"/>
</dbReference>
<dbReference type="InterPro" id="IPR011993">
    <property type="entry name" value="PH-like_dom_sf"/>
</dbReference>
<dbReference type="Ensembl" id="ENSLLET00000031271.1">
    <property type="protein sequence ID" value="ENSLLEP00000030109.1"/>
    <property type="gene ID" value="ENSLLEG00000019038.1"/>
</dbReference>
<dbReference type="SMART" id="SM00233">
    <property type="entry name" value="PH"/>
    <property type="match status" value="1"/>
</dbReference>
<dbReference type="OrthoDB" id="6020914at2759"/>
<name>A0A8C5WDI0_9ANUR</name>
<accession>A0A8C5WDI0</accession>
<protein>
    <submittedName>
        <fullName evidence="2">Docking protein 2</fullName>
    </submittedName>
</protein>